<sequence length="336" mass="34093">MLTKLINKTACITSITTLSIVGYSQLTYAASIGLQDVYIFENFKNPSGLDITNDVVNTALSSSGTPISLPGEVTFIPTSAISGSVREFDTGNLRNDILVNIGVLQSSGNSVLTAIASLNLDQSPSTPIGYNILPSLDFSNVSSAALGTGAKLSYISMHTYSVDNESNTNPIQTFADRLNQGSFTFVSLKNDNSLTNDLNTLALVSGVPVDTVSGSTFWRYCGKALEVAGETIISGTTCAAAGAGAGALIGAGTGTVTLPGIGTVSGGVGGAIIGGAAGGVAGAGGGFLQGLGSAVKENNEPNPSKPVPEPLTLSATAIAGAFGLWMKYKQKRSHTV</sequence>
<dbReference type="AlphaFoldDB" id="A0A367RSS8"/>
<name>A0A367RSS8_9NOSO</name>
<comment type="caution">
    <text evidence="1">The sequence shown here is derived from an EMBL/GenBank/DDBJ whole genome shotgun (WGS) entry which is preliminary data.</text>
</comment>
<reference evidence="1" key="1">
    <citation type="submission" date="2016-04" db="EMBL/GenBank/DDBJ databases">
        <authorList>
            <person name="Tabuchi Yagui T.R."/>
        </authorList>
    </citation>
    <scope>NUCLEOTIDE SEQUENCE [LARGE SCALE GENOMIC DNA]</scope>
    <source>
        <strain evidence="1">NIES-26</strain>
    </source>
</reference>
<organism evidence="1 2">
    <name type="scientific">Nostoc minutum NIES-26</name>
    <dbReference type="NCBI Taxonomy" id="1844469"/>
    <lineage>
        <taxon>Bacteria</taxon>
        <taxon>Bacillati</taxon>
        <taxon>Cyanobacteriota</taxon>
        <taxon>Cyanophyceae</taxon>
        <taxon>Nostocales</taxon>
        <taxon>Nostocaceae</taxon>
        <taxon>Nostoc</taxon>
    </lineage>
</organism>
<gene>
    <name evidence="1" type="ORF">A6770_38730</name>
</gene>
<keyword evidence="2" id="KW-1185">Reference proteome</keyword>
<dbReference type="EMBL" id="LXQD01000070">
    <property type="protein sequence ID" value="RCJ39588.1"/>
    <property type="molecule type" value="Genomic_DNA"/>
</dbReference>
<evidence type="ECO:0000313" key="2">
    <source>
        <dbReference type="Proteomes" id="UP000252107"/>
    </source>
</evidence>
<dbReference type="Proteomes" id="UP000252107">
    <property type="component" value="Unassembled WGS sequence"/>
</dbReference>
<protein>
    <submittedName>
        <fullName evidence="1">Uncharacterized protein</fullName>
    </submittedName>
</protein>
<accession>A0A367RSS8</accession>
<evidence type="ECO:0000313" key="1">
    <source>
        <dbReference type="EMBL" id="RCJ39588.1"/>
    </source>
</evidence>
<proteinExistence type="predicted"/>